<dbReference type="Gene3D" id="1.20.1260.20">
    <property type="entry name" value="PPE superfamily"/>
    <property type="match status" value="1"/>
</dbReference>
<evidence type="ECO:0000256" key="1">
    <source>
        <dbReference type="ARBA" id="ARBA00010652"/>
    </source>
</evidence>
<dbReference type="SUPFAM" id="SSF140459">
    <property type="entry name" value="PE/PPE dimer-like"/>
    <property type="match status" value="1"/>
</dbReference>
<protein>
    <submittedName>
        <fullName evidence="4">PPE-repeat protein</fullName>
    </submittedName>
</protein>
<sequence>MGEAVWFGCRDYLAVPHEKLFDDINAGPGVPAADPARQFLDELRVALLNAQTHLLRGLDRLKEGWEGDAAERADGAIRVLREWTDTTVGLVAELRGGIDAQVDHYVRAVRAMPTPVPVTATDTAFTQGLAGFFGLTTDRQEQEAAAREAHTRAAAVMDTYAASTFDTLVRMPRLEPPPVVVVEVEEPDAAAEFPARDDTDTSTDTSTDNGTDNAESTGNGERTDRATADGTGSVVTRDTADGGVRPVPSQGPTSEPSGEPGQPGALAAVRPADRTADPLPDGATAPQRGSDTHRPAVPARPTGGADLFSPPAAAPAESGPAVVRTQGSGSGRPPGGGRGAPAAGPGGAHAGGGGPTPRPGPARPGERADSAPGERRAGGAEAEETWTTRGRPGQPGGGGADVVWLPHVPAQWRRDPDGEHRSRFVVDAEARLFEDPTRVAPAVIEQDPRTWG</sequence>
<dbReference type="InterPro" id="IPR000030">
    <property type="entry name" value="PPE_dom"/>
</dbReference>
<evidence type="ECO:0000259" key="3">
    <source>
        <dbReference type="Pfam" id="PF00823"/>
    </source>
</evidence>
<reference evidence="4 5" key="1">
    <citation type="submission" date="2016-11" db="EMBL/GenBank/DDBJ databases">
        <authorList>
            <person name="Jaros S."/>
            <person name="Januszkiewicz K."/>
            <person name="Wedrychowicz H."/>
        </authorList>
    </citation>
    <scope>NUCLEOTIDE SEQUENCE [LARGE SCALE GENOMIC DNA]</scope>
    <source>
        <strain evidence="4 5">DSM 44523</strain>
    </source>
</reference>
<dbReference type="EMBL" id="FQVN01000021">
    <property type="protein sequence ID" value="SHH07365.1"/>
    <property type="molecule type" value="Genomic_DNA"/>
</dbReference>
<feature type="compositionally biased region" description="Basic and acidic residues" evidence="2">
    <location>
        <begin position="364"/>
        <end position="378"/>
    </location>
</feature>
<dbReference type="InterPro" id="IPR038332">
    <property type="entry name" value="PPE_sf"/>
</dbReference>
<keyword evidence="5" id="KW-1185">Reference proteome</keyword>
<gene>
    <name evidence="4" type="ORF">SAMN05444320_12110</name>
</gene>
<dbReference type="Proteomes" id="UP000184501">
    <property type="component" value="Unassembled WGS sequence"/>
</dbReference>
<evidence type="ECO:0000313" key="5">
    <source>
        <dbReference type="Proteomes" id="UP000184501"/>
    </source>
</evidence>
<organism evidence="4 5">
    <name type="scientific">Streptoalloteichus hindustanus</name>
    <dbReference type="NCBI Taxonomy" id="2017"/>
    <lineage>
        <taxon>Bacteria</taxon>
        <taxon>Bacillati</taxon>
        <taxon>Actinomycetota</taxon>
        <taxon>Actinomycetes</taxon>
        <taxon>Pseudonocardiales</taxon>
        <taxon>Pseudonocardiaceae</taxon>
        <taxon>Streptoalloteichus</taxon>
    </lineage>
</organism>
<proteinExistence type="inferred from homology"/>
<dbReference type="AlphaFoldDB" id="A0A1M5PZR7"/>
<feature type="domain" description="PPE" evidence="3">
    <location>
        <begin position="12"/>
        <end position="165"/>
    </location>
</feature>
<dbReference type="RefSeq" id="WP_073490047.1">
    <property type="nucleotide sequence ID" value="NZ_FQVN01000021.1"/>
</dbReference>
<evidence type="ECO:0000256" key="2">
    <source>
        <dbReference type="SAM" id="MobiDB-lite"/>
    </source>
</evidence>
<feature type="compositionally biased region" description="Low complexity" evidence="2">
    <location>
        <begin position="202"/>
        <end position="213"/>
    </location>
</feature>
<evidence type="ECO:0000313" key="4">
    <source>
        <dbReference type="EMBL" id="SHH07365.1"/>
    </source>
</evidence>
<accession>A0A1M5PZR7</accession>
<name>A0A1M5PZR7_STRHI</name>
<feature type="compositionally biased region" description="Gly residues" evidence="2">
    <location>
        <begin position="328"/>
        <end position="355"/>
    </location>
</feature>
<dbReference type="Pfam" id="PF00823">
    <property type="entry name" value="PPE"/>
    <property type="match status" value="1"/>
</dbReference>
<comment type="similarity">
    <text evidence="1">Belongs to the mycobacterial PPE family.</text>
</comment>
<dbReference type="STRING" id="2017.SAMN05444320_12110"/>
<feature type="region of interest" description="Disordered" evidence="2">
    <location>
        <begin position="187"/>
        <end position="403"/>
    </location>
</feature>